<dbReference type="EMBL" id="CAUYUJ010006242">
    <property type="protein sequence ID" value="CAK0816663.1"/>
    <property type="molecule type" value="Genomic_DNA"/>
</dbReference>
<comment type="caution">
    <text evidence="1">The sequence shown here is derived from an EMBL/GenBank/DDBJ whole genome shotgun (WGS) entry which is preliminary data.</text>
</comment>
<organism evidence="1 2">
    <name type="scientific">Prorocentrum cordatum</name>
    <dbReference type="NCBI Taxonomy" id="2364126"/>
    <lineage>
        <taxon>Eukaryota</taxon>
        <taxon>Sar</taxon>
        <taxon>Alveolata</taxon>
        <taxon>Dinophyceae</taxon>
        <taxon>Prorocentrales</taxon>
        <taxon>Prorocentraceae</taxon>
        <taxon>Prorocentrum</taxon>
    </lineage>
</organism>
<dbReference type="Proteomes" id="UP001189429">
    <property type="component" value="Unassembled WGS sequence"/>
</dbReference>
<proteinExistence type="predicted"/>
<evidence type="ECO:0000313" key="2">
    <source>
        <dbReference type="Proteomes" id="UP001189429"/>
    </source>
</evidence>
<name>A0ABN9RDG2_9DINO</name>
<reference evidence="1" key="1">
    <citation type="submission" date="2023-10" db="EMBL/GenBank/DDBJ databases">
        <authorList>
            <person name="Chen Y."/>
            <person name="Shah S."/>
            <person name="Dougan E. K."/>
            <person name="Thang M."/>
            <person name="Chan C."/>
        </authorList>
    </citation>
    <scope>NUCLEOTIDE SEQUENCE [LARGE SCALE GENOMIC DNA]</scope>
</reference>
<gene>
    <name evidence="1" type="ORF">PCOR1329_LOCUS19534</name>
</gene>
<evidence type="ECO:0000313" key="1">
    <source>
        <dbReference type="EMBL" id="CAK0816663.1"/>
    </source>
</evidence>
<keyword evidence="2" id="KW-1185">Reference proteome</keyword>
<sequence length="101" mass="10276">MLAQGHSSVSAADASRSLSSGWLQLAFGKSAAACAGKVWQSPAPIWPQLACGKLADACAGKSAFRNLGANRALTASLPMRPPGCMAVCCGGRSMERQPAAK</sequence>
<accession>A0ABN9RDG2</accession>
<protein>
    <submittedName>
        <fullName evidence="1">Uncharacterized protein</fullName>
    </submittedName>
</protein>